<gene>
    <name evidence="1" type="ORF">C7B65_15035</name>
</gene>
<dbReference type="STRING" id="1920490.GCA_001895925_00395"/>
<dbReference type="AlphaFoldDB" id="A0A2T1DDQ5"/>
<keyword evidence="2" id="KW-1185">Reference proteome</keyword>
<name>A0A2T1DDQ5_9CYAN</name>
<protein>
    <submittedName>
        <fullName evidence="1">Uncharacterized protein</fullName>
    </submittedName>
</protein>
<proteinExistence type="predicted"/>
<dbReference type="EMBL" id="PVWG01000016">
    <property type="protein sequence ID" value="PSB18605.1"/>
    <property type="molecule type" value="Genomic_DNA"/>
</dbReference>
<accession>A0A2T1DDQ5</accession>
<dbReference type="OrthoDB" id="462247at2"/>
<evidence type="ECO:0000313" key="1">
    <source>
        <dbReference type="EMBL" id="PSB18605.1"/>
    </source>
</evidence>
<sequence>MTELKLISKHSGSLQPLIEGAIAEALHSTEAGIQQTAQRLRDFEEKYQLSTKEFLHRYENDEFQETLELDEWIGEFRLLQRLQEKVERLRGIEFAT</sequence>
<comment type="caution">
    <text evidence="1">The sequence shown here is derived from an EMBL/GenBank/DDBJ whole genome shotgun (WGS) entry which is preliminary data.</text>
</comment>
<reference evidence="1 2" key="2">
    <citation type="submission" date="2018-03" db="EMBL/GenBank/DDBJ databases">
        <title>The ancient ancestry and fast evolution of plastids.</title>
        <authorList>
            <person name="Moore K.R."/>
            <person name="Magnabosco C."/>
            <person name="Momper L."/>
            <person name="Gold D.A."/>
            <person name="Bosak T."/>
            <person name="Fournier G.P."/>
        </authorList>
    </citation>
    <scope>NUCLEOTIDE SEQUENCE [LARGE SCALE GENOMIC DNA]</scope>
    <source>
        <strain evidence="1 2">ULC007</strain>
    </source>
</reference>
<evidence type="ECO:0000313" key="2">
    <source>
        <dbReference type="Proteomes" id="UP000238634"/>
    </source>
</evidence>
<dbReference type="RefSeq" id="WP_073072513.1">
    <property type="nucleotide sequence ID" value="NZ_MPPI01000016.1"/>
</dbReference>
<reference evidence="1 2" key="1">
    <citation type="submission" date="2018-02" db="EMBL/GenBank/DDBJ databases">
        <authorList>
            <person name="Cohen D.B."/>
            <person name="Kent A.D."/>
        </authorList>
    </citation>
    <scope>NUCLEOTIDE SEQUENCE [LARGE SCALE GENOMIC DNA]</scope>
    <source>
        <strain evidence="1 2">ULC007</strain>
    </source>
</reference>
<organism evidence="1 2">
    <name type="scientific">Phormidesmis priestleyi ULC007</name>
    <dbReference type="NCBI Taxonomy" id="1920490"/>
    <lineage>
        <taxon>Bacteria</taxon>
        <taxon>Bacillati</taxon>
        <taxon>Cyanobacteriota</taxon>
        <taxon>Cyanophyceae</taxon>
        <taxon>Leptolyngbyales</taxon>
        <taxon>Leptolyngbyaceae</taxon>
        <taxon>Phormidesmis</taxon>
    </lineage>
</organism>
<dbReference type="Proteomes" id="UP000238634">
    <property type="component" value="Unassembled WGS sequence"/>
</dbReference>